<dbReference type="CDD" id="cd03443">
    <property type="entry name" value="PaaI_thioesterase"/>
    <property type="match status" value="1"/>
</dbReference>
<reference evidence="2 3" key="1">
    <citation type="submission" date="2019-02" db="EMBL/GenBank/DDBJ databases">
        <title>Sequencing the genomes of 1000 actinobacteria strains.</title>
        <authorList>
            <person name="Klenk H.-P."/>
        </authorList>
    </citation>
    <scope>NUCLEOTIDE SEQUENCE [LARGE SCALE GENOMIC DNA]</scope>
    <source>
        <strain evidence="2 3">DSM 45779</strain>
    </source>
</reference>
<dbReference type="AlphaFoldDB" id="A0A4Q7UVX5"/>
<dbReference type="Gene3D" id="3.10.129.10">
    <property type="entry name" value="Hotdog Thioesterase"/>
    <property type="match status" value="1"/>
</dbReference>
<dbReference type="Pfam" id="PF03061">
    <property type="entry name" value="4HBT"/>
    <property type="match status" value="1"/>
</dbReference>
<dbReference type="EMBL" id="SHKL01000001">
    <property type="protein sequence ID" value="RZT85011.1"/>
    <property type="molecule type" value="Genomic_DNA"/>
</dbReference>
<comment type="caution">
    <text evidence="2">The sequence shown here is derived from an EMBL/GenBank/DDBJ whole genome shotgun (WGS) entry which is preliminary data.</text>
</comment>
<proteinExistence type="predicted"/>
<dbReference type="SUPFAM" id="SSF54637">
    <property type="entry name" value="Thioesterase/thiol ester dehydrase-isomerase"/>
    <property type="match status" value="1"/>
</dbReference>
<evidence type="ECO:0000313" key="3">
    <source>
        <dbReference type="Proteomes" id="UP000291591"/>
    </source>
</evidence>
<dbReference type="InterPro" id="IPR006683">
    <property type="entry name" value="Thioestr_dom"/>
</dbReference>
<dbReference type="Proteomes" id="UP000291591">
    <property type="component" value="Unassembled WGS sequence"/>
</dbReference>
<name>A0A4Q7UVX5_PSEST</name>
<evidence type="ECO:0000259" key="1">
    <source>
        <dbReference type="Pfam" id="PF03061"/>
    </source>
</evidence>
<feature type="domain" description="Thioesterase" evidence="1">
    <location>
        <begin position="57"/>
        <end position="131"/>
    </location>
</feature>
<gene>
    <name evidence="2" type="ORF">EV383_1873</name>
</gene>
<dbReference type="RefSeq" id="WP_165438572.1">
    <property type="nucleotide sequence ID" value="NZ_SHKL01000001.1"/>
</dbReference>
<dbReference type="InterPro" id="IPR029069">
    <property type="entry name" value="HotDog_dom_sf"/>
</dbReference>
<accession>A0A4Q7UVX5</accession>
<keyword evidence="3" id="KW-1185">Reference proteome</keyword>
<organism evidence="2 3">
    <name type="scientific">Pseudonocardia sediminis</name>
    <dbReference type="NCBI Taxonomy" id="1397368"/>
    <lineage>
        <taxon>Bacteria</taxon>
        <taxon>Bacillati</taxon>
        <taxon>Actinomycetota</taxon>
        <taxon>Actinomycetes</taxon>
        <taxon>Pseudonocardiales</taxon>
        <taxon>Pseudonocardiaceae</taxon>
        <taxon>Pseudonocardia</taxon>
    </lineage>
</organism>
<sequence length="146" mass="15461">MSTRHDDDAEVCPAGFEPLHSSAFVEFLGPVYVSVATPGEDAPRFRVLVRPVHANTHGHAHGGFLAAVLDAAAGHGTRRILGEPSGLRTVTTTLDHVAPVAVGQWAEITVTLDRAGRRTAFACCRVHADDVLVARASVVLSRPPRA</sequence>
<protein>
    <submittedName>
        <fullName evidence="2">Acyl-CoA thioesterase</fullName>
    </submittedName>
</protein>
<evidence type="ECO:0000313" key="2">
    <source>
        <dbReference type="EMBL" id="RZT85011.1"/>
    </source>
</evidence>